<feature type="compositionally biased region" description="Low complexity" evidence="6">
    <location>
        <begin position="407"/>
        <end position="419"/>
    </location>
</feature>
<dbReference type="GO" id="GO:0032977">
    <property type="term" value="F:membrane insertase activity"/>
    <property type="evidence" value="ECO:0007669"/>
    <property type="project" value="InterPro"/>
</dbReference>
<comment type="similarity">
    <text evidence="5">Belongs to the OXA1/ALB3/YidC family.</text>
</comment>
<dbReference type="CDD" id="cd20070">
    <property type="entry name" value="5TM_YidC_Alb3"/>
    <property type="match status" value="1"/>
</dbReference>
<name>A0A8J2S8F9_9STRA</name>
<sequence>MGRIAVAALATGAAALRPTLPVTPARARGRVATKMVIDPSHAHDLMTAHVGHDWGSTFQMAAIQGRTCVDDTGTIQNGVEGLIAGLHDVLHDNLGIENGSWGLSIILFTAFLRTLIFPLNYISYEATDRNKALKPYMDKIRERYAEDQQSMNLATAKLYEMTETNPLAGCLPAIAQIPVFIALYRSILNLAFEKRIGEGFLWLPNLEGPTYDNGRGLQWLTDNWVDGVPPLGWHDTLCFLALPAALVVAQSISMKVLSPPPDPNDKAAQNANRVLKYLPLMIGYFSANVPAGLGLYWMTSNVFSVAGSLGAKAYLKQNPPKLDVELKELGIDDESAGVKIPATLEEALVDARLNAQPIRAPIRPGINAVPAFLAVDVGDLDVGVSDEIAFVDEIQFVDEMPDPAPEAPVAAPAPQAAAADTSSLDRCGWGDAELKRLLPEPISRGDDAFLPVHEKVLHAFELVRPEQVKCVVVGMCPYKNRDQACGLALSSPIGAKKPPTLTHWIFGHLKDESINGGLGFHGRKPSHCDLTAWSTRAGVLLLNATLQGHKRGEDAWRPFISRAIQIVCGHTCGFIFMGNDHPRRLASAVVGRSRACVVATPYPAQFTRDDFNALQPFASVNRKLVAAGAEPVRWNALLD</sequence>
<evidence type="ECO:0000256" key="4">
    <source>
        <dbReference type="ARBA" id="ARBA00023136"/>
    </source>
</evidence>
<keyword evidence="4" id="KW-0472">Membrane</keyword>
<dbReference type="EMBL" id="CAKKNE010000001">
    <property type="protein sequence ID" value="CAH0363964.1"/>
    <property type="molecule type" value="Genomic_DNA"/>
</dbReference>
<dbReference type="GO" id="GO:0051205">
    <property type="term" value="P:protein insertion into membrane"/>
    <property type="evidence" value="ECO:0007669"/>
    <property type="project" value="TreeGrafter"/>
</dbReference>
<evidence type="ECO:0000256" key="1">
    <source>
        <dbReference type="ARBA" id="ARBA00004141"/>
    </source>
</evidence>
<dbReference type="SUPFAM" id="SSF52141">
    <property type="entry name" value="Uracil-DNA glycosylase-like"/>
    <property type="match status" value="1"/>
</dbReference>
<accession>A0A8J2S8F9</accession>
<dbReference type="Proteomes" id="UP000789595">
    <property type="component" value="Unassembled WGS sequence"/>
</dbReference>
<reference evidence="8" key="1">
    <citation type="submission" date="2021-11" db="EMBL/GenBank/DDBJ databases">
        <authorList>
            <consortium name="Genoscope - CEA"/>
            <person name="William W."/>
        </authorList>
    </citation>
    <scope>NUCLEOTIDE SEQUENCE</scope>
</reference>
<dbReference type="Pfam" id="PF02096">
    <property type="entry name" value="60KD_IMP"/>
    <property type="match status" value="1"/>
</dbReference>
<dbReference type="GO" id="GO:0016020">
    <property type="term" value="C:membrane"/>
    <property type="evidence" value="ECO:0007669"/>
    <property type="project" value="UniProtKB-SubCell"/>
</dbReference>
<dbReference type="InterPro" id="IPR001708">
    <property type="entry name" value="YidC/ALB3/OXA1/COX18"/>
</dbReference>
<dbReference type="PANTHER" id="PTHR12428:SF14">
    <property type="entry name" value="ALBINO3-LIKE PROTEIN 1, CHLOROPLASTIC"/>
    <property type="match status" value="1"/>
</dbReference>
<keyword evidence="3" id="KW-1133">Transmembrane helix</keyword>
<feature type="domain" description="Membrane insertase YidC/Oxa/ALB C-terminal" evidence="7">
    <location>
        <begin position="101"/>
        <end position="306"/>
    </location>
</feature>
<comment type="caution">
    <text evidence="8">The sequence shown here is derived from an EMBL/GenBank/DDBJ whole genome shotgun (WGS) entry which is preliminary data.</text>
</comment>
<keyword evidence="2 5" id="KW-0812">Transmembrane</keyword>
<evidence type="ECO:0000313" key="8">
    <source>
        <dbReference type="EMBL" id="CAH0363964.1"/>
    </source>
</evidence>
<organism evidence="8 9">
    <name type="scientific">Pelagomonas calceolata</name>
    <dbReference type="NCBI Taxonomy" id="35677"/>
    <lineage>
        <taxon>Eukaryota</taxon>
        <taxon>Sar</taxon>
        <taxon>Stramenopiles</taxon>
        <taxon>Ochrophyta</taxon>
        <taxon>Pelagophyceae</taxon>
        <taxon>Pelagomonadales</taxon>
        <taxon>Pelagomonadaceae</taxon>
        <taxon>Pelagomonas</taxon>
    </lineage>
</organism>
<proteinExistence type="inferred from homology"/>
<gene>
    <name evidence="8" type="ORF">PECAL_1P03080</name>
</gene>
<comment type="subcellular location">
    <subcellularLocation>
        <location evidence="1 5">Membrane</location>
        <topology evidence="1 5">Multi-pass membrane protein</topology>
    </subcellularLocation>
</comment>
<dbReference type="InterPro" id="IPR036895">
    <property type="entry name" value="Uracil-DNA_glycosylase-like_sf"/>
</dbReference>
<evidence type="ECO:0000313" key="9">
    <source>
        <dbReference type="Proteomes" id="UP000789595"/>
    </source>
</evidence>
<protein>
    <recommendedName>
        <fullName evidence="7">Membrane insertase YidC/Oxa/ALB C-terminal domain-containing protein</fullName>
    </recommendedName>
</protein>
<keyword evidence="9" id="KW-1185">Reference proteome</keyword>
<dbReference type="InterPro" id="IPR028055">
    <property type="entry name" value="YidC/Oxa/ALB_C"/>
</dbReference>
<dbReference type="InterPro" id="IPR047196">
    <property type="entry name" value="YidC_ALB_C"/>
</dbReference>
<dbReference type="NCBIfam" id="TIGR03592">
    <property type="entry name" value="yidC_oxa1_cterm"/>
    <property type="match status" value="1"/>
</dbReference>
<evidence type="ECO:0000259" key="7">
    <source>
        <dbReference type="Pfam" id="PF02096"/>
    </source>
</evidence>
<evidence type="ECO:0000256" key="5">
    <source>
        <dbReference type="RuleBase" id="RU003945"/>
    </source>
</evidence>
<evidence type="ECO:0000256" key="3">
    <source>
        <dbReference type="ARBA" id="ARBA00022989"/>
    </source>
</evidence>
<dbReference type="AlphaFoldDB" id="A0A8J2S8F9"/>
<dbReference type="OrthoDB" id="2148490at2759"/>
<feature type="region of interest" description="Disordered" evidence="6">
    <location>
        <begin position="401"/>
        <end position="422"/>
    </location>
</feature>
<evidence type="ECO:0000256" key="6">
    <source>
        <dbReference type="SAM" id="MobiDB-lite"/>
    </source>
</evidence>
<evidence type="ECO:0000256" key="2">
    <source>
        <dbReference type="ARBA" id="ARBA00022692"/>
    </source>
</evidence>
<dbReference type="Gene3D" id="3.40.470.10">
    <property type="entry name" value="Uracil-DNA glycosylase-like domain"/>
    <property type="match status" value="1"/>
</dbReference>
<dbReference type="PANTHER" id="PTHR12428">
    <property type="entry name" value="OXA1"/>
    <property type="match status" value="1"/>
</dbReference>